<name>A0A1F5ZQY1_9BACT</name>
<comment type="caution">
    <text evidence="2">The sequence shown here is derived from an EMBL/GenBank/DDBJ whole genome shotgun (WGS) entry which is preliminary data.</text>
</comment>
<evidence type="ECO:0000256" key="1">
    <source>
        <dbReference type="SAM" id="Phobius"/>
    </source>
</evidence>
<gene>
    <name evidence="2" type="ORF">A2875_03065</name>
</gene>
<organism evidence="2 3">
    <name type="scientific">Candidatus Gottesmanbacteria bacterium RIFCSPHIGHO2_01_FULL_46_14</name>
    <dbReference type="NCBI Taxonomy" id="1798380"/>
    <lineage>
        <taxon>Bacteria</taxon>
        <taxon>Candidatus Gottesmaniibacteriota</taxon>
    </lineage>
</organism>
<dbReference type="AlphaFoldDB" id="A0A1F5ZQY1"/>
<proteinExistence type="predicted"/>
<dbReference type="Proteomes" id="UP000177416">
    <property type="component" value="Unassembled WGS sequence"/>
</dbReference>
<dbReference type="EMBL" id="MFJJ01000010">
    <property type="protein sequence ID" value="OGG14916.1"/>
    <property type="molecule type" value="Genomic_DNA"/>
</dbReference>
<sequence length="64" mass="7392">MKRIVFRKPFRSRLSEKLMELGNLVAIALVFGQFLDDRPFSLQIFIGGVVIVLLFYLASYIIDL</sequence>
<protein>
    <submittedName>
        <fullName evidence="2">Uncharacterized protein</fullName>
    </submittedName>
</protein>
<evidence type="ECO:0000313" key="2">
    <source>
        <dbReference type="EMBL" id="OGG14916.1"/>
    </source>
</evidence>
<feature type="transmembrane region" description="Helical" evidence="1">
    <location>
        <begin position="42"/>
        <end position="62"/>
    </location>
</feature>
<keyword evidence="1" id="KW-0472">Membrane</keyword>
<accession>A0A1F5ZQY1</accession>
<evidence type="ECO:0000313" key="3">
    <source>
        <dbReference type="Proteomes" id="UP000177416"/>
    </source>
</evidence>
<keyword evidence="1" id="KW-0812">Transmembrane</keyword>
<keyword evidence="1" id="KW-1133">Transmembrane helix</keyword>
<feature type="transmembrane region" description="Helical" evidence="1">
    <location>
        <begin position="21"/>
        <end position="36"/>
    </location>
</feature>
<reference evidence="2 3" key="1">
    <citation type="journal article" date="2016" name="Nat. Commun.">
        <title>Thousands of microbial genomes shed light on interconnected biogeochemical processes in an aquifer system.</title>
        <authorList>
            <person name="Anantharaman K."/>
            <person name="Brown C.T."/>
            <person name="Hug L.A."/>
            <person name="Sharon I."/>
            <person name="Castelle C.J."/>
            <person name="Probst A.J."/>
            <person name="Thomas B.C."/>
            <person name="Singh A."/>
            <person name="Wilkins M.J."/>
            <person name="Karaoz U."/>
            <person name="Brodie E.L."/>
            <person name="Williams K.H."/>
            <person name="Hubbard S.S."/>
            <person name="Banfield J.F."/>
        </authorList>
    </citation>
    <scope>NUCLEOTIDE SEQUENCE [LARGE SCALE GENOMIC DNA]</scope>
</reference>